<keyword evidence="1 2" id="KW-0378">Hydrolase</keyword>
<comment type="catalytic activity">
    <reaction evidence="2">
        <text>a 3'-end 2',3'-cyclophospho-ribonucleotide-RNA + H2O = a 3'-end 2'-phospho-ribonucleotide-RNA + H(+)</text>
        <dbReference type="Rhea" id="RHEA:11828"/>
        <dbReference type="Rhea" id="RHEA-COMP:10464"/>
        <dbReference type="Rhea" id="RHEA-COMP:17353"/>
        <dbReference type="ChEBI" id="CHEBI:15377"/>
        <dbReference type="ChEBI" id="CHEBI:15378"/>
        <dbReference type="ChEBI" id="CHEBI:83064"/>
        <dbReference type="ChEBI" id="CHEBI:173113"/>
        <dbReference type="EC" id="3.1.4.58"/>
    </reaction>
</comment>
<dbReference type="SUPFAM" id="SSF55144">
    <property type="entry name" value="LigT-like"/>
    <property type="match status" value="1"/>
</dbReference>
<feature type="short sequence motif" description="HXTX 2" evidence="2">
    <location>
        <begin position="120"/>
        <end position="123"/>
    </location>
</feature>
<reference evidence="3" key="1">
    <citation type="submission" date="2019-03" db="EMBL/GenBank/DDBJ databases">
        <title>Whole genome analysis of nitrate-reducing bacteria Marinobacter hydrocarbonoclasticus YB03.</title>
        <authorList>
            <person name="Azam A.H."/>
            <person name="Yuk S.R."/>
            <person name="Kamarisima K."/>
            <person name="Miyanaga K."/>
            <person name="Tanji Y."/>
        </authorList>
    </citation>
    <scope>NUCLEOTIDE SEQUENCE</scope>
    <source>
        <strain evidence="3">YB03</strain>
    </source>
</reference>
<comment type="function">
    <text evidence="2">Hydrolyzes RNA 2',3'-cyclic phosphodiester to an RNA 2'-phosphomonoester.</text>
</comment>
<sequence>MRVFFGVCLPKSVKDELMTINVPIEGIHWQSGRELHVTVCYVGEVSAQEVERIRSSLKEIAIPSFEVSIMGVGVFGAEGSIGHLWAGLEPWGELDALHNFVGRRLADMNVSISHLRYHPHITLARFSNERSKSLGTILEKNRDRCFQSFKVTEVVLFKSIPGKFRSTYQRLSTMPLIGDA</sequence>
<dbReference type="PANTHER" id="PTHR35561:SF1">
    <property type="entry name" value="RNA 2',3'-CYCLIC PHOSPHODIESTERASE"/>
    <property type="match status" value="1"/>
</dbReference>
<dbReference type="EMBL" id="AP019537">
    <property type="protein sequence ID" value="BBJ05129.1"/>
    <property type="molecule type" value="Genomic_DNA"/>
</dbReference>
<gene>
    <name evidence="3" type="ORF">YBY_29780</name>
</gene>
<proteinExistence type="inferred from homology"/>
<organism evidence="3">
    <name type="scientific">Marinobacter nauticus</name>
    <name type="common">Marinobacter hydrocarbonoclasticus</name>
    <name type="synonym">Marinobacter aquaeolei</name>
    <dbReference type="NCBI Taxonomy" id="2743"/>
    <lineage>
        <taxon>Bacteria</taxon>
        <taxon>Pseudomonadati</taxon>
        <taxon>Pseudomonadota</taxon>
        <taxon>Gammaproteobacteria</taxon>
        <taxon>Pseudomonadales</taxon>
        <taxon>Marinobacteraceae</taxon>
        <taxon>Marinobacter</taxon>
    </lineage>
</organism>
<dbReference type="InterPro" id="IPR009097">
    <property type="entry name" value="Cyclic_Pdiesterase"/>
</dbReference>
<comment type="similarity">
    <text evidence="2">Belongs to the 2H phosphoesterase superfamily. ThpR family.</text>
</comment>
<accession>A0A455W6T1</accession>
<dbReference type="GO" id="GO:0008664">
    <property type="term" value="F:RNA 2',3'-cyclic 3'-phosphodiesterase activity"/>
    <property type="evidence" value="ECO:0007669"/>
    <property type="project" value="UniProtKB-EC"/>
</dbReference>
<feature type="active site" description="Proton acceptor" evidence="2">
    <location>
        <position position="120"/>
    </location>
</feature>
<dbReference type="EC" id="3.1.4.58" evidence="2"/>
<dbReference type="Gene3D" id="3.90.1140.10">
    <property type="entry name" value="Cyclic phosphodiesterase"/>
    <property type="match status" value="1"/>
</dbReference>
<dbReference type="GO" id="GO:0004113">
    <property type="term" value="F:2',3'-cyclic-nucleotide 3'-phosphodiesterase activity"/>
    <property type="evidence" value="ECO:0007669"/>
    <property type="project" value="InterPro"/>
</dbReference>
<protein>
    <recommendedName>
        <fullName evidence="2">RNA 2',3'-cyclic phosphodiesterase</fullName>
        <shortName evidence="2">RNA 2',3'-CPDase</shortName>
        <ecNumber evidence="2">3.1.4.58</ecNumber>
    </recommendedName>
</protein>
<dbReference type="NCBIfam" id="TIGR02258">
    <property type="entry name" value="2_5_ligase"/>
    <property type="match status" value="1"/>
</dbReference>
<evidence type="ECO:0000256" key="2">
    <source>
        <dbReference type="HAMAP-Rule" id="MF_01940"/>
    </source>
</evidence>
<dbReference type="Pfam" id="PF13563">
    <property type="entry name" value="2_5_RNA_ligase2"/>
    <property type="match status" value="1"/>
</dbReference>
<dbReference type="HAMAP" id="MF_01940">
    <property type="entry name" value="RNA_CPDase"/>
    <property type="match status" value="1"/>
</dbReference>
<feature type="short sequence motif" description="HXTX 1" evidence="2">
    <location>
        <begin position="36"/>
        <end position="39"/>
    </location>
</feature>
<feature type="active site" description="Proton donor" evidence="2">
    <location>
        <position position="36"/>
    </location>
</feature>
<dbReference type="PANTHER" id="PTHR35561">
    <property type="entry name" value="RNA 2',3'-CYCLIC PHOSPHODIESTERASE"/>
    <property type="match status" value="1"/>
</dbReference>
<evidence type="ECO:0000256" key="1">
    <source>
        <dbReference type="ARBA" id="ARBA00022801"/>
    </source>
</evidence>
<dbReference type="AlphaFoldDB" id="A0A455W6T1"/>
<dbReference type="InterPro" id="IPR004175">
    <property type="entry name" value="RNA_CPDase"/>
</dbReference>
<name>A0A455W6T1_MARNT</name>
<evidence type="ECO:0000313" key="3">
    <source>
        <dbReference type="EMBL" id="BBJ05129.1"/>
    </source>
</evidence>